<protein>
    <submittedName>
        <fullName evidence="1">Guanylate cyclase 32E</fullName>
    </submittedName>
</protein>
<comment type="caution">
    <text evidence="1">The sequence shown here is derived from an EMBL/GenBank/DDBJ whole genome shotgun (WGS) entry which is preliminary data.</text>
</comment>
<gene>
    <name evidence="1" type="primary">Gyc32E_2</name>
    <name evidence="1" type="ORF">CDAR_90701</name>
</gene>
<keyword evidence="2" id="KW-1185">Reference proteome</keyword>
<dbReference type="Proteomes" id="UP001054837">
    <property type="component" value="Unassembled WGS sequence"/>
</dbReference>
<dbReference type="EMBL" id="BPLQ01014739">
    <property type="protein sequence ID" value="GIY82740.1"/>
    <property type="molecule type" value="Genomic_DNA"/>
</dbReference>
<proteinExistence type="predicted"/>
<dbReference type="InterPro" id="IPR028082">
    <property type="entry name" value="Peripla_BP_I"/>
</dbReference>
<name>A0AAV4WMT7_9ARAC</name>
<evidence type="ECO:0000313" key="1">
    <source>
        <dbReference type="EMBL" id="GIY82740.1"/>
    </source>
</evidence>
<accession>A0AAV4WMT7</accession>
<sequence length="109" mass="12019">METQPPSLHCYLIGAMGYMVYMDENGDAEGNYTLIARKPVPGVNGEYGLYPVGVFQLNENRSTVPVLQFLSDIDWVGGSAPSDEPSCGFHGEKCVSKYALFVIKQSYEE</sequence>
<reference evidence="1 2" key="1">
    <citation type="submission" date="2021-06" db="EMBL/GenBank/DDBJ databases">
        <title>Caerostris darwini draft genome.</title>
        <authorList>
            <person name="Kono N."/>
            <person name="Arakawa K."/>
        </authorList>
    </citation>
    <scope>NUCLEOTIDE SEQUENCE [LARGE SCALE GENOMIC DNA]</scope>
</reference>
<organism evidence="1 2">
    <name type="scientific">Caerostris darwini</name>
    <dbReference type="NCBI Taxonomy" id="1538125"/>
    <lineage>
        <taxon>Eukaryota</taxon>
        <taxon>Metazoa</taxon>
        <taxon>Ecdysozoa</taxon>
        <taxon>Arthropoda</taxon>
        <taxon>Chelicerata</taxon>
        <taxon>Arachnida</taxon>
        <taxon>Araneae</taxon>
        <taxon>Araneomorphae</taxon>
        <taxon>Entelegynae</taxon>
        <taxon>Araneoidea</taxon>
        <taxon>Araneidae</taxon>
        <taxon>Caerostris</taxon>
    </lineage>
</organism>
<evidence type="ECO:0000313" key="2">
    <source>
        <dbReference type="Proteomes" id="UP001054837"/>
    </source>
</evidence>
<dbReference type="AlphaFoldDB" id="A0AAV4WMT7"/>
<dbReference type="SUPFAM" id="SSF53822">
    <property type="entry name" value="Periplasmic binding protein-like I"/>
    <property type="match status" value="1"/>
</dbReference>